<keyword evidence="3" id="KW-1185">Reference proteome</keyword>
<comment type="caution">
    <text evidence="2">The sequence shown here is derived from an EMBL/GenBank/DDBJ whole genome shotgun (WGS) entry which is preliminary data.</text>
</comment>
<dbReference type="Gramene" id="mRNA:HanXRQr2_Chr07g0313411">
    <property type="protein sequence ID" value="mRNA:HanXRQr2_Chr07g0313411"/>
    <property type="gene ID" value="HanXRQr2_Chr07g0313411"/>
</dbReference>
<name>A0A9K3NHA6_HELAN</name>
<reference evidence="2" key="1">
    <citation type="journal article" date="2017" name="Nature">
        <title>The sunflower genome provides insights into oil metabolism, flowering and Asterid evolution.</title>
        <authorList>
            <person name="Badouin H."/>
            <person name="Gouzy J."/>
            <person name="Grassa C.J."/>
            <person name="Murat F."/>
            <person name="Staton S.E."/>
            <person name="Cottret L."/>
            <person name="Lelandais-Briere C."/>
            <person name="Owens G.L."/>
            <person name="Carrere S."/>
            <person name="Mayjonade B."/>
            <person name="Legrand L."/>
            <person name="Gill N."/>
            <person name="Kane N.C."/>
            <person name="Bowers J.E."/>
            <person name="Hubner S."/>
            <person name="Bellec A."/>
            <person name="Berard A."/>
            <person name="Berges H."/>
            <person name="Blanchet N."/>
            <person name="Boniface M.C."/>
            <person name="Brunel D."/>
            <person name="Catrice O."/>
            <person name="Chaidir N."/>
            <person name="Claudel C."/>
            <person name="Donnadieu C."/>
            <person name="Faraut T."/>
            <person name="Fievet G."/>
            <person name="Helmstetter N."/>
            <person name="King M."/>
            <person name="Knapp S.J."/>
            <person name="Lai Z."/>
            <person name="Le Paslier M.C."/>
            <person name="Lippi Y."/>
            <person name="Lorenzon L."/>
            <person name="Mandel J.R."/>
            <person name="Marage G."/>
            <person name="Marchand G."/>
            <person name="Marquand E."/>
            <person name="Bret-Mestries E."/>
            <person name="Morien E."/>
            <person name="Nambeesan S."/>
            <person name="Nguyen T."/>
            <person name="Pegot-Espagnet P."/>
            <person name="Pouilly N."/>
            <person name="Raftis F."/>
            <person name="Sallet E."/>
            <person name="Schiex T."/>
            <person name="Thomas J."/>
            <person name="Vandecasteele C."/>
            <person name="Vares D."/>
            <person name="Vear F."/>
            <person name="Vautrin S."/>
            <person name="Crespi M."/>
            <person name="Mangin B."/>
            <person name="Burke J.M."/>
            <person name="Salse J."/>
            <person name="Munos S."/>
            <person name="Vincourt P."/>
            <person name="Rieseberg L.H."/>
            <person name="Langlade N.B."/>
        </authorList>
    </citation>
    <scope>NUCLEOTIDE SEQUENCE</scope>
    <source>
        <tissue evidence="2">Leaves</tissue>
    </source>
</reference>
<gene>
    <name evidence="2" type="ORF">HanXRQr2_Chr07g0313411</name>
</gene>
<keyword evidence="1" id="KW-1133">Transmembrane helix</keyword>
<protein>
    <submittedName>
        <fullName evidence="2">Uncharacterized protein</fullName>
    </submittedName>
</protein>
<dbReference type="EMBL" id="MNCJ02000322">
    <property type="protein sequence ID" value="KAF5800209.1"/>
    <property type="molecule type" value="Genomic_DNA"/>
</dbReference>
<feature type="transmembrane region" description="Helical" evidence="1">
    <location>
        <begin position="12"/>
        <end position="32"/>
    </location>
</feature>
<accession>A0A9K3NHA6</accession>
<dbReference type="AlphaFoldDB" id="A0A9K3NHA6"/>
<sequence>MICSSGLWGSRHMFNVVLNVILVTTVWASLPFRSKGNSVIFM</sequence>
<reference evidence="2" key="2">
    <citation type="submission" date="2020-06" db="EMBL/GenBank/DDBJ databases">
        <title>Helianthus annuus Genome sequencing and assembly Release 2.</title>
        <authorList>
            <person name="Gouzy J."/>
            <person name="Langlade N."/>
            <person name="Munos S."/>
        </authorList>
    </citation>
    <scope>NUCLEOTIDE SEQUENCE</scope>
    <source>
        <tissue evidence="2">Leaves</tissue>
    </source>
</reference>
<evidence type="ECO:0000313" key="3">
    <source>
        <dbReference type="Proteomes" id="UP000215914"/>
    </source>
</evidence>
<keyword evidence="1" id="KW-0812">Transmembrane</keyword>
<organism evidence="2 3">
    <name type="scientific">Helianthus annuus</name>
    <name type="common">Common sunflower</name>
    <dbReference type="NCBI Taxonomy" id="4232"/>
    <lineage>
        <taxon>Eukaryota</taxon>
        <taxon>Viridiplantae</taxon>
        <taxon>Streptophyta</taxon>
        <taxon>Embryophyta</taxon>
        <taxon>Tracheophyta</taxon>
        <taxon>Spermatophyta</taxon>
        <taxon>Magnoliopsida</taxon>
        <taxon>eudicotyledons</taxon>
        <taxon>Gunneridae</taxon>
        <taxon>Pentapetalae</taxon>
        <taxon>asterids</taxon>
        <taxon>campanulids</taxon>
        <taxon>Asterales</taxon>
        <taxon>Asteraceae</taxon>
        <taxon>Asteroideae</taxon>
        <taxon>Heliantheae alliance</taxon>
        <taxon>Heliantheae</taxon>
        <taxon>Helianthus</taxon>
    </lineage>
</organism>
<evidence type="ECO:0000256" key="1">
    <source>
        <dbReference type="SAM" id="Phobius"/>
    </source>
</evidence>
<evidence type="ECO:0000313" key="2">
    <source>
        <dbReference type="EMBL" id="KAF5800209.1"/>
    </source>
</evidence>
<keyword evidence="1" id="KW-0472">Membrane</keyword>
<dbReference type="Proteomes" id="UP000215914">
    <property type="component" value="Unassembled WGS sequence"/>
</dbReference>
<proteinExistence type="predicted"/>